<dbReference type="RefSeq" id="WP_189257900.1">
    <property type="nucleotide sequence ID" value="NZ_BMRE01000042.1"/>
</dbReference>
<dbReference type="PANTHER" id="PTHR35894:SF1">
    <property type="entry name" value="PHOSPHORIBULOKINASE _ URIDINE KINASE FAMILY"/>
    <property type="match status" value="1"/>
</dbReference>
<evidence type="ECO:0000313" key="1">
    <source>
        <dbReference type="EMBL" id="GGU66993.1"/>
    </source>
</evidence>
<comment type="caution">
    <text evidence="1">The sequence shown here is derived from an EMBL/GenBank/DDBJ whole genome shotgun (WGS) entry which is preliminary data.</text>
</comment>
<gene>
    <name evidence="1" type="ORF">GCM10010178_68480</name>
</gene>
<dbReference type="SUPFAM" id="SSF52540">
    <property type="entry name" value="P-loop containing nucleoside triphosphate hydrolases"/>
    <property type="match status" value="1"/>
</dbReference>
<dbReference type="PANTHER" id="PTHR35894">
    <property type="entry name" value="GENERAL SECRETION PATHWAY PROTEIN A-RELATED"/>
    <property type="match status" value="1"/>
</dbReference>
<organism evidence="1 2">
    <name type="scientific">Lentzea flava</name>
    <dbReference type="NCBI Taxonomy" id="103732"/>
    <lineage>
        <taxon>Bacteria</taxon>
        <taxon>Bacillati</taxon>
        <taxon>Actinomycetota</taxon>
        <taxon>Actinomycetes</taxon>
        <taxon>Pseudonocardiales</taxon>
        <taxon>Pseudonocardiaceae</taxon>
        <taxon>Lentzea</taxon>
    </lineage>
</organism>
<keyword evidence="2" id="KW-1185">Reference proteome</keyword>
<accession>A0ABQ2V730</accession>
<dbReference type="EMBL" id="BMRE01000042">
    <property type="protein sequence ID" value="GGU66993.1"/>
    <property type="molecule type" value="Genomic_DNA"/>
</dbReference>
<evidence type="ECO:0000313" key="2">
    <source>
        <dbReference type="Proteomes" id="UP000649573"/>
    </source>
</evidence>
<dbReference type="InterPro" id="IPR027417">
    <property type="entry name" value="P-loop_NTPase"/>
</dbReference>
<dbReference type="InterPro" id="IPR052026">
    <property type="entry name" value="ExeA_AAA_ATPase_DNA-bind"/>
</dbReference>
<dbReference type="Proteomes" id="UP000649573">
    <property type="component" value="Unassembled WGS sequence"/>
</dbReference>
<protein>
    <recommendedName>
        <fullName evidence="3">AAA+ ATPase domain-containing protein</fullName>
    </recommendedName>
</protein>
<proteinExistence type="predicted"/>
<evidence type="ECO:0008006" key="3">
    <source>
        <dbReference type="Google" id="ProtNLM"/>
    </source>
</evidence>
<name>A0ABQ2V730_9PSEU</name>
<sequence>MNDVRPDPELISDTNPFQQMAVADVPGFSAATVSVPTPAIREALDLLDGFLQAPPDSGRHGNVIAVVGEYGTGKSHLVGDLLYHAETHSDPDRTRAVYLEAEQKTFVNLYKRFVEHLECDDVRDRVREFYADVLADALAGSDFTANVARAVRNGDLDPVDAVERLGLMESKHLGELQRLLGRVTRNTAFGTALTLLLRPGFTAAAWEWLTGHTPDQVLVDRGLTSAIATEEAALEAMGVFAVLYSHRDRRFIVAIDELNKVVSASRKPTENAIDAFKKMLDVFAGARALLVLSGLPDSFEVLGKDVGQRVGRVISVAPLTVDDTLELIRQSQARIGRGERLHPFDEQSVRYLVKVTEGNARRIVRLCHKLYRLARDEAREPEQGRVTDAMIRQAARDRSTFGTIDNVRTEIRRVVNGLGLEYVRDQLLNRDTDSRADYWLPVGTDNAGCAVLLTESVLVEAEAEALVNRATYIQAAVERTELILVVIGLVHEDLLSRLGAAFSSEPIIYDPWTFVDTLAAELAERVRVLELASGGDPLIAMRDRVSRVSRQQANTQRLLEQVTVALAGMRGTTEREFAVLQRELAELATRVRSGEPGTEQAPPLRLPPNVAGLFVSAQESLDTVDQVDAALRTMFASTEHDLNRAIDARVNIRGPLRSKETFPALGVASLLHRLLDAFRHGINDWYRTYVPSPTGQVQPGDRERLSALCRAYDTIYEYVPLFRLEGLDEFTPRAVEGEMSAPLSSLRLEHLKTTFNELSNRVQSAVLASVVGER</sequence>
<reference evidence="2" key="1">
    <citation type="journal article" date="2019" name="Int. J. Syst. Evol. Microbiol.">
        <title>The Global Catalogue of Microorganisms (GCM) 10K type strain sequencing project: providing services to taxonomists for standard genome sequencing and annotation.</title>
        <authorList>
            <consortium name="The Broad Institute Genomics Platform"/>
            <consortium name="The Broad Institute Genome Sequencing Center for Infectious Disease"/>
            <person name="Wu L."/>
            <person name="Ma J."/>
        </authorList>
    </citation>
    <scope>NUCLEOTIDE SEQUENCE [LARGE SCALE GENOMIC DNA]</scope>
    <source>
        <strain evidence="2">JCM 3296</strain>
    </source>
</reference>